<dbReference type="OrthoDB" id="9811314at2"/>
<evidence type="ECO:0000256" key="1">
    <source>
        <dbReference type="ARBA" id="ARBA00007261"/>
    </source>
</evidence>
<dbReference type="InterPro" id="IPR050361">
    <property type="entry name" value="MPP/UQCRC_Complex"/>
</dbReference>
<feature type="domain" description="Peptidase M16 N-terminal" evidence="3">
    <location>
        <begin position="12"/>
        <end position="159"/>
    </location>
</feature>
<dbReference type="InterPro" id="IPR001431">
    <property type="entry name" value="Pept_M16_Zn_BS"/>
</dbReference>
<dbReference type="Proteomes" id="UP000092661">
    <property type="component" value="Chromosome"/>
</dbReference>
<dbReference type="EMBL" id="AJYB01000004">
    <property type="protein sequence ID" value="EIM08359.1"/>
    <property type="molecule type" value="Genomic_DNA"/>
</dbReference>
<evidence type="ECO:0000313" key="7">
    <source>
        <dbReference type="Proteomes" id="UP000004725"/>
    </source>
</evidence>
<evidence type="ECO:0000259" key="4">
    <source>
        <dbReference type="Pfam" id="PF05193"/>
    </source>
</evidence>
<dbReference type="FunFam" id="3.30.830.10:FF:000008">
    <property type="entry name" value="Mitochondrial-processing peptidase subunit beta"/>
    <property type="match status" value="1"/>
</dbReference>
<dbReference type="AlphaFoldDB" id="A0A1C7DGD1"/>
<dbReference type="GO" id="GO:0004222">
    <property type="term" value="F:metalloendopeptidase activity"/>
    <property type="evidence" value="ECO:0007669"/>
    <property type="project" value="InterPro"/>
</dbReference>
<evidence type="ECO:0000313" key="8">
    <source>
        <dbReference type="Proteomes" id="UP000092661"/>
    </source>
</evidence>
<dbReference type="eggNOG" id="COG0612">
    <property type="taxonomic scope" value="Bacteria"/>
</dbReference>
<evidence type="ECO:0000256" key="2">
    <source>
        <dbReference type="RuleBase" id="RU004447"/>
    </source>
</evidence>
<dbReference type="InterPro" id="IPR007863">
    <property type="entry name" value="Peptidase_M16_C"/>
</dbReference>
<proteinExistence type="inferred from homology"/>
<dbReference type="PANTHER" id="PTHR11851:SF49">
    <property type="entry name" value="MITOCHONDRIAL-PROCESSING PEPTIDASE SUBUNIT ALPHA"/>
    <property type="match status" value="1"/>
</dbReference>
<organism evidence="6 7">
    <name type="scientific">Planococcus antarcticus DSM 14505</name>
    <dbReference type="NCBI Taxonomy" id="1185653"/>
    <lineage>
        <taxon>Bacteria</taxon>
        <taxon>Bacillati</taxon>
        <taxon>Bacillota</taxon>
        <taxon>Bacilli</taxon>
        <taxon>Bacillales</taxon>
        <taxon>Caryophanaceae</taxon>
        <taxon>Planococcus</taxon>
    </lineage>
</organism>
<dbReference type="Gene3D" id="3.30.830.10">
    <property type="entry name" value="Metalloenzyme, LuxS/M16 peptidase-like"/>
    <property type="match status" value="2"/>
</dbReference>
<dbReference type="EMBL" id="CP016534">
    <property type="protein sequence ID" value="ANU10566.1"/>
    <property type="molecule type" value="Genomic_DNA"/>
</dbReference>
<keyword evidence="8" id="KW-1185">Reference proteome</keyword>
<protein>
    <submittedName>
        <fullName evidence="5">Peptidase M16</fullName>
    </submittedName>
    <submittedName>
        <fullName evidence="6">Processing peptidase</fullName>
    </submittedName>
</protein>
<dbReference type="SUPFAM" id="SSF63411">
    <property type="entry name" value="LuxS/MPP-like metallohydrolase"/>
    <property type="match status" value="2"/>
</dbReference>
<reference evidence="6 7" key="1">
    <citation type="journal article" date="2012" name="J. Bacteriol.">
        <title>Genome Sequence of the Antarctic Psychrophile Bacterium Planococcus antarcticus DSM 14505.</title>
        <authorList>
            <person name="Margolles A."/>
            <person name="Gueimonde M."/>
            <person name="Sanchez B."/>
        </authorList>
    </citation>
    <scope>NUCLEOTIDE SEQUENCE [LARGE SCALE GENOMIC DNA]</scope>
    <source>
        <strain evidence="6 7">DSM 14505</strain>
    </source>
</reference>
<dbReference type="Pfam" id="PF05193">
    <property type="entry name" value="Peptidase_M16_C"/>
    <property type="match status" value="1"/>
</dbReference>
<dbReference type="KEGG" id="pana:BBH88_09720"/>
<dbReference type="InterPro" id="IPR011249">
    <property type="entry name" value="Metalloenz_LuxS/M16"/>
</dbReference>
<dbReference type="Pfam" id="PF00675">
    <property type="entry name" value="Peptidase_M16"/>
    <property type="match status" value="1"/>
</dbReference>
<sequence>MVITQTCKNGLRIVSEHIPHFHSVAMGVFVNNGSRDELSEENGITHFIEHMLFKGTDSRTAKEIAREFDRIGGDINAYTSKEYTCYYAKILDHHAEHAVTVLADMLFNSQMDPVEFDKERQVILEEISMTEDMPDDDVHEQLWRVMYPQNSIGAPILGTSETLASFTPEKIRNYMDCHYTPANIVVSVAGNITPALLEKVEALFGDFEKEENPKKYEFPLFAPGYSLKNKETEQGHLCLGFPGLALNDPDIYNVTVLNNIIGGSMSSRLFQEIREQRGLAYSIFSYHSAYSDHGTLAIYGGTSDEQMTEMQEVIMRLLKELKNGGITQQEITDSKEQLKGSLMLGLESTSARMSRNGRHELLLGTHQSYDEVLEQIDQVSFQKVMELLEILVESPAVSIIRPKEASLV</sequence>
<dbReference type="Proteomes" id="UP000004725">
    <property type="component" value="Unassembled WGS sequence"/>
</dbReference>
<evidence type="ECO:0000313" key="6">
    <source>
        <dbReference type="EMBL" id="EIM08359.1"/>
    </source>
</evidence>
<dbReference type="RefSeq" id="WP_006828234.1">
    <property type="nucleotide sequence ID" value="NZ_AJYB01000004.1"/>
</dbReference>
<feature type="domain" description="Peptidase M16 C-terminal" evidence="4">
    <location>
        <begin position="165"/>
        <end position="338"/>
    </location>
</feature>
<reference evidence="8" key="2">
    <citation type="submission" date="2016-07" db="EMBL/GenBank/DDBJ databases">
        <authorList>
            <person name="See-Too W.S."/>
        </authorList>
    </citation>
    <scope>NUCLEOTIDE SEQUENCE [LARGE SCALE GENOMIC DNA]</scope>
    <source>
        <strain evidence="8">DSM 14505</strain>
    </source>
</reference>
<gene>
    <name evidence="6" type="ORF">A1A1_01048</name>
    <name evidence="5" type="ORF">BBH88_09720</name>
</gene>
<dbReference type="PROSITE" id="PS00143">
    <property type="entry name" value="INSULINASE"/>
    <property type="match status" value="1"/>
</dbReference>
<accession>A0A1C7DGD1</accession>
<evidence type="ECO:0000313" key="5">
    <source>
        <dbReference type="EMBL" id="ANU10566.1"/>
    </source>
</evidence>
<evidence type="ECO:0000259" key="3">
    <source>
        <dbReference type="Pfam" id="PF00675"/>
    </source>
</evidence>
<reference evidence="5" key="3">
    <citation type="submission" date="2016-10" db="EMBL/GenBank/DDBJ databases">
        <authorList>
            <person name="See-Too W.S."/>
        </authorList>
    </citation>
    <scope>NUCLEOTIDE SEQUENCE</scope>
    <source>
        <strain evidence="5">DSM 14505</strain>
    </source>
</reference>
<dbReference type="PANTHER" id="PTHR11851">
    <property type="entry name" value="METALLOPROTEASE"/>
    <property type="match status" value="1"/>
</dbReference>
<comment type="similarity">
    <text evidence="1 2">Belongs to the peptidase M16 family.</text>
</comment>
<dbReference type="InterPro" id="IPR011765">
    <property type="entry name" value="Pept_M16_N"/>
</dbReference>
<dbReference type="GO" id="GO:0046872">
    <property type="term" value="F:metal ion binding"/>
    <property type="evidence" value="ECO:0007669"/>
    <property type="project" value="InterPro"/>
</dbReference>
<name>A0A1C7DGD1_9BACL</name>
<dbReference type="GO" id="GO:0006508">
    <property type="term" value="P:proteolysis"/>
    <property type="evidence" value="ECO:0007669"/>
    <property type="project" value="InterPro"/>
</dbReference>